<evidence type="ECO:0000313" key="1">
    <source>
        <dbReference type="EMBL" id="PWU23809.1"/>
    </source>
</evidence>
<comment type="caution">
    <text evidence="1">The sequence shown here is derived from an EMBL/GenBank/DDBJ whole genome shotgun (WGS) entry which is preliminary data.</text>
</comment>
<dbReference type="EMBL" id="PSRQ01000022">
    <property type="protein sequence ID" value="PWU23809.1"/>
    <property type="molecule type" value="Genomic_DNA"/>
</dbReference>
<reference evidence="1 2" key="1">
    <citation type="submission" date="2018-02" db="EMBL/GenBank/DDBJ databases">
        <title>Genomic Reconstructions from Amazon Rainforest and Pasture Soil Reveal Novel Insights into the Physiology of Candidate Phyla in Tropical Sites.</title>
        <authorList>
            <person name="Kroeger M.E."/>
            <person name="Delmont T."/>
            <person name="Eren A.M."/>
            <person name="Guo J."/>
            <person name="Meyer K.M."/>
            <person name="Khan K."/>
            <person name="Rodrigues J.L.M."/>
            <person name="Bohannan B.J.M."/>
            <person name="Tringe S."/>
            <person name="Borges C.D."/>
            <person name="Tiedje J."/>
            <person name="Tsai S.M."/>
            <person name="Nusslein K."/>
        </authorList>
    </citation>
    <scope>NUCLEOTIDE SEQUENCE [LARGE SCALE GENOMIC DNA]</scope>
    <source>
        <strain evidence="1">Amazon FNV 2010 28 9</strain>
    </source>
</reference>
<sequence length="156" mass="17168">VPNATIITRDSPSWVNVADDKNAGEADYSMHVTMDYESNDSYRIRTVAISGEVWHYLSSLACDAYTTITLKNAQGNVIFQQKSSYVWSGPDLASGSVDIDFAVVPNVVVSGKTTVEGFVNWYCIDRSTITDLSHPNNSIPNLPYVGNTFTNSFDIQ</sequence>
<protein>
    <submittedName>
        <fullName evidence="1">Uncharacterized protein</fullName>
    </submittedName>
</protein>
<evidence type="ECO:0000313" key="2">
    <source>
        <dbReference type="Proteomes" id="UP000246104"/>
    </source>
</evidence>
<dbReference type="AlphaFoldDB" id="A0A317JTH1"/>
<dbReference type="Proteomes" id="UP000246104">
    <property type="component" value="Unassembled WGS sequence"/>
</dbReference>
<accession>A0A317JTH1</accession>
<feature type="non-terminal residue" evidence="1">
    <location>
        <position position="1"/>
    </location>
</feature>
<gene>
    <name evidence="1" type="ORF">C5B42_01445</name>
</gene>
<organism evidence="1 2">
    <name type="scientific">Candidatus Cerribacteria bacterium 'Amazon FNV 2010 28 9'</name>
    <dbReference type="NCBI Taxonomy" id="2081795"/>
    <lineage>
        <taxon>Bacteria</taxon>
        <taxon>Candidatus Cerribacteria</taxon>
    </lineage>
</organism>
<proteinExistence type="predicted"/>
<name>A0A317JTH1_9BACT</name>